<protein>
    <submittedName>
        <fullName evidence="1">Uncharacterized protein</fullName>
    </submittedName>
</protein>
<reference evidence="1 2" key="1">
    <citation type="submission" date="2023-05" db="EMBL/GenBank/DDBJ databases">
        <title>B98-5 Cell Line De Novo Hybrid Assembly: An Optical Mapping Approach.</title>
        <authorList>
            <person name="Kananen K."/>
            <person name="Auerbach J.A."/>
            <person name="Kautto E."/>
            <person name="Blachly J.S."/>
        </authorList>
    </citation>
    <scope>NUCLEOTIDE SEQUENCE [LARGE SCALE GENOMIC DNA]</scope>
    <source>
        <strain evidence="1">B95-8</strain>
        <tissue evidence="1">Cell line</tissue>
    </source>
</reference>
<proteinExistence type="predicted"/>
<gene>
    <name evidence="1" type="ORF">P7K49_015592</name>
</gene>
<accession>A0ABQ9V9P6</accession>
<name>A0ABQ9V9P6_SAGOE</name>
<keyword evidence="2" id="KW-1185">Reference proteome</keyword>
<organism evidence="1 2">
    <name type="scientific">Saguinus oedipus</name>
    <name type="common">Cotton-top tamarin</name>
    <name type="synonym">Oedipomidas oedipus</name>
    <dbReference type="NCBI Taxonomy" id="9490"/>
    <lineage>
        <taxon>Eukaryota</taxon>
        <taxon>Metazoa</taxon>
        <taxon>Chordata</taxon>
        <taxon>Craniata</taxon>
        <taxon>Vertebrata</taxon>
        <taxon>Euteleostomi</taxon>
        <taxon>Mammalia</taxon>
        <taxon>Eutheria</taxon>
        <taxon>Euarchontoglires</taxon>
        <taxon>Primates</taxon>
        <taxon>Haplorrhini</taxon>
        <taxon>Platyrrhini</taxon>
        <taxon>Cebidae</taxon>
        <taxon>Callitrichinae</taxon>
        <taxon>Saguinus</taxon>
    </lineage>
</organism>
<dbReference type="Proteomes" id="UP001266305">
    <property type="component" value="Unassembled WGS sequence"/>
</dbReference>
<evidence type="ECO:0000313" key="2">
    <source>
        <dbReference type="Proteomes" id="UP001266305"/>
    </source>
</evidence>
<comment type="caution">
    <text evidence="1">The sequence shown here is derived from an EMBL/GenBank/DDBJ whole genome shotgun (WGS) entry which is preliminary data.</text>
</comment>
<dbReference type="EMBL" id="JASSZA010000007">
    <property type="protein sequence ID" value="KAK2106078.1"/>
    <property type="molecule type" value="Genomic_DNA"/>
</dbReference>
<sequence length="85" mass="9461">MGAGFSEVPYESKALTRSPEVKGWRRLHGLQLPSDTDTEGRYKRQDAALWGCEVVTGERESEGSYEKTACSWGFSTMDKTPTLEA</sequence>
<evidence type="ECO:0000313" key="1">
    <source>
        <dbReference type="EMBL" id="KAK2106078.1"/>
    </source>
</evidence>